<dbReference type="InterPro" id="IPR050560">
    <property type="entry name" value="MYB_TF"/>
</dbReference>
<keyword evidence="4" id="KW-0371">Homeobox</keyword>
<feature type="non-terminal residue" evidence="4">
    <location>
        <position position="101"/>
    </location>
</feature>
<organism evidence="4 5">
    <name type="scientific">Tribonema minus</name>
    <dbReference type="NCBI Taxonomy" id="303371"/>
    <lineage>
        <taxon>Eukaryota</taxon>
        <taxon>Sar</taxon>
        <taxon>Stramenopiles</taxon>
        <taxon>Ochrophyta</taxon>
        <taxon>PX clade</taxon>
        <taxon>Xanthophyceae</taxon>
        <taxon>Tribonematales</taxon>
        <taxon>Tribonemataceae</taxon>
        <taxon>Tribonema</taxon>
    </lineage>
</organism>
<dbReference type="InterPro" id="IPR001005">
    <property type="entry name" value="SANT/Myb"/>
</dbReference>
<dbReference type="PANTHER" id="PTHR45614:SF274">
    <property type="entry name" value="MYB-LIKE DNA-BINDING PROTEIN"/>
    <property type="match status" value="1"/>
</dbReference>
<dbReference type="GO" id="GO:0000978">
    <property type="term" value="F:RNA polymerase II cis-regulatory region sequence-specific DNA binding"/>
    <property type="evidence" value="ECO:0007669"/>
    <property type="project" value="TreeGrafter"/>
</dbReference>
<dbReference type="OrthoDB" id="2143914at2759"/>
<dbReference type="SUPFAM" id="SSF46689">
    <property type="entry name" value="Homeodomain-like"/>
    <property type="match status" value="1"/>
</dbReference>
<feature type="domain" description="Myb-like" evidence="1">
    <location>
        <begin position="50"/>
        <end position="100"/>
    </location>
</feature>
<dbReference type="GO" id="GO:0005634">
    <property type="term" value="C:nucleus"/>
    <property type="evidence" value="ECO:0007669"/>
    <property type="project" value="TreeGrafter"/>
</dbReference>
<evidence type="ECO:0000313" key="4">
    <source>
        <dbReference type="EMBL" id="KAG5179343.1"/>
    </source>
</evidence>
<gene>
    <name evidence="4" type="ORF">JKP88DRAFT_327206</name>
</gene>
<feature type="domain" description="SANT" evidence="2">
    <location>
        <begin position="53"/>
        <end position="101"/>
    </location>
</feature>
<evidence type="ECO:0000259" key="3">
    <source>
        <dbReference type="PROSITE" id="PS51294"/>
    </source>
</evidence>
<dbReference type="InterPro" id="IPR017930">
    <property type="entry name" value="Myb_dom"/>
</dbReference>
<dbReference type="Proteomes" id="UP000664859">
    <property type="component" value="Unassembled WGS sequence"/>
</dbReference>
<feature type="non-terminal residue" evidence="4">
    <location>
        <position position="1"/>
    </location>
</feature>
<proteinExistence type="predicted"/>
<sequence length="101" mass="11655">TWTADEDAILRQHVDEVGADNLRGKWPAVAELLPRHNATRCRERWVQHLSPEITKRSWTPAEEDVLRDAQQRLGNSWAAIAKLLKGRTDNEVKNHFHAAQR</sequence>
<accession>A0A835YZB3</accession>
<dbReference type="PROSITE" id="PS51294">
    <property type="entry name" value="HTH_MYB"/>
    <property type="match status" value="2"/>
</dbReference>
<keyword evidence="4" id="KW-0238">DNA-binding</keyword>
<dbReference type="InterPro" id="IPR009057">
    <property type="entry name" value="Homeodomain-like_sf"/>
</dbReference>
<name>A0A835YZB3_9STRA</name>
<dbReference type="PROSITE" id="PS50090">
    <property type="entry name" value="MYB_LIKE"/>
    <property type="match status" value="2"/>
</dbReference>
<evidence type="ECO:0000259" key="2">
    <source>
        <dbReference type="PROSITE" id="PS51293"/>
    </source>
</evidence>
<feature type="domain" description="HTH myb-type" evidence="3">
    <location>
        <begin position="50"/>
        <end position="101"/>
    </location>
</feature>
<dbReference type="EMBL" id="JAFCMP010000479">
    <property type="protein sequence ID" value="KAG5179343.1"/>
    <property type="molecule type" value="Genomic_DNA"/>
</dbReference>
<evidence type="ECO:0000313" key="5">
    <source>
        <dbReference type="Proteomes" id="UP000664859"/>
    </source>
</evidence>
<protein>
    <submittedName>
        <fullName evidence="4">Homeodomain-like protein</fullName>
    </submittedName>
</protein>
<reference evidence="4" key="1">
    <citation type="submission" date="2021-02" db="EMBL/GenBank/DDBJ databases">
        <title>First Annotated Genome of the Yellow-green Alga Tribonema minus.</title>
        <authorList>
            <person name="Mahan K.M."/>
        </authorList>
    </citation>
    <scope>NUCLEOTIDE SEQUENCE</scope>
    <source>
        <strain evidence="4">UTEX B ZZ1240</strain>
    </source>
</reference>
<evidence type="ECO:0000259" key="1">
    <source>
        <dbReference type="PROSITE" id="PS50090"/>
    </source>
</evidence>
<feature type="domain" description="HTH myb-type" evidence="3">
    <location>
        <begin position="1"/>
        <end position="49"/>
    </location>
</feature>
<dbReference type="GO" id="GO:0000981">
    <property type="term" value="F:DNA-binding transcription factor activity, RNA polymerase II-specific"/>
    <property type="evidence" value="ECO:0007669"/>
    <property type="project" value="TreeGrafter"/>
</dbReference>
<dbReference type="PROSITE" id="PS51293">
    <property type="entry name" value="SANT"/>
    <property type="match status" value="1"/>
</dbReference>
<dbReference type="Gene3D" id="1.10.10.60">
    <property type="entry name" value="Homeodomain-like"/>
    <property type="match status" value="2"/>
</dbReference>
<dbReference type="CDD" id="cd00167">
    <property type="entry name" value="SANT"/>
    <property type="match status" value="2"/>
</dbReference>
<dbReference type="AlphaFoldDB" id="A0A835YZB3"/>
<keyword evidence="5" id="KW-1185">Reference proteome</keyword>
<dbReference type="Pfam" id="PF00249">
    <property type="entry name" value="Myb_DNA-binding"/>
    <property type="match status" value="2"/>
</dbReference>
<comment type="caution">
    <text evidence="4">The sequence shown here is derived from an EMBL/GenBank/DDBJ whole genome shotgun (WGS) entry which is preliminary data.</text>
</comment>
<dbReference type="InterPro" id="IPR017884">
    <property type="entry name" value="SANT_dom"/>
</dbReference>
<dbReference type="PANTHER" id="PTHR45614">
    <property type="entry name" value="MYB PROTEIN-RELATED"/>
    <property type="match status" value="1"/>
</dbReference>
<feature type="domain" description="Myb-like" evidence="1">
    <location>
        <begin position="1"/>
        <end position="49"/>
    </location>
</feature>
<dbReference type="SMART" id="SM00717">
    <property type="entry name" value="SANT"/>
    <property type="match status" value="2"/>
</dbReference>